<dbReference type="InterPro" id="IPR029044">
    <property type="entry name" value="Nucleotide-diphossugar_trans"/>
</dbReference>
<keyword evidence="6" id="KW-1185">Reference proteome</keyword>
<dbReference type="Pfam" id="PF00535">
    <property type="entry name" value="Glycos_transf_2"/>
    <property type="match status" value="1"/>
</dbReference>
<dbReference type="SUPFAM" id="SSF53448">
    <property type="entry name" value="Nucleotide-diphospho-sugar transferases"/>
    <property type="match status" value="1"/>
</dbReference>
<organism evidence="5 6">
    <name type="scientific">Nakamurella flava</name>
    <dbReference type="NCBI Taxonomy" id="2576308"/>
    <lineage>
        <taxon>Bacteria</taxon>
        <taxon>Bacillati</taxon>
        <taxon>Actinomycetota</taxon>
        <taxon>Actinomycetes</taxon>
        <taxon>Nakamurellales</taxon>
        <taxon>Nakamurellaceae</taxon>
        <taxon>Nakamurella</taxon>
    </lineage>
</organism>
<keyword evidence="3" id="KW-0812">Transmembrane</keyword>
<dbReference type="Proteomes" id="UP000306985">
    <property type="component" value="Unassembled WGS sequence"/>
</dbReference>
<gene>
    <name evidence="5" type="ORF">FDO65_02560</name>
</gene>
<dbReference type="OrthoDB" id="9810303at2"/>
<comment type="similarity">
    <text evidence="1">Belongs to the glycosyltransferase 2 family.</text>
</comment>
<comment type="caution">
    <text evidence="5">The sequence shown here is derived from an EMBL/GenBank/DDBJ whole genome shotgun (WGS) entry which is preliminary data.</text>
</comment>
<keyword evidence="3" id="KW-0472">Membrane</keyword>
<evidence type="ECO:0000256" key="3">
    <source>
        <dbReference type="SAM" id="Phobius"/>
    </source>
</evidence>
<dbReference type="InterPro" id="IPR050256">
    <property type="entry name" value="Glycosyltransferase_2"/>
</dbReference>
<accession>A0A4U6QK29</accession>
<feature type="domain" description="Glycosyltransferase 2-like" evidence="4">
    <location>
        <begin position="7"/>
        <end position="165"/>
    </location>
</feature>
<feature type="transmembrane region" description="Helical" evidence="3">
    <location>
        <begin position="232"/>
        <end position="257"/>
    </location>
</feature>
<proteinExistence type="inferred from homology"/>
<evidence type="ECO:0000256" key="2">
    <source>
        <dbReference type="SAM" id="MobiDB-lite"/>
    </source>
</evidence>
<dbReference type="CDD" id="cd04179">
    <property type="entry name" value="DPM_DPG-synthase_like"/>
    <property type="match status" value="1"/>
</dbReference>
<reference evidence="5 6" key="1">
    <citation type="submission" date="2019-05" db="EMBL/GenBank/DDBJ databases">
        <title>Nakamurella sp. N5BH11, whole genome shotgun sequence.</title>
        <authorList>
            <person name="Tuo L."/>
        </authorList>
    </citation>
    <scope>NUCLEOTIDE SEQUENCE [LARGE SCALE GENOMIC DNA]</scope>
    <source>
        <strain evidence="5 6">N5BH11</strain>
    </source>
</reference>
<dbReference type="Gene3D" id="3.90.550.10">
    <property type="entry name" value="Spore Coat Polysaccharide Biosynthesis Protein SpsA, Chain A"/>
    <property type="match status" value="1"/>
</dbReference>
<keyword evidence="3" id="KW-1133">Transmembrane helix</keyword>
<dbReference type="PANTHER" id="PTHR48090">
    <property type="entry name" value="UNDECAPRENYL-PHOSPHATE 4-DEOXY-4-FORMAMIDO-L-ARABINOSE TRANSFERASE-RELATED"/>
    <property type="match status" value="1"/>
</dbReference>
<dbReference type="AlphaFoldDB" id="A0A4U6QK29"/>
<evidence type="ECO:0000256" key="1">
    <source>
        <dbReference type="ARBA" id="ARBA00006739"/>
    </source>
</evidence>
<feature type="region of interest" description="Disordered" evidence="2">
    <location>
        <begin position="333"/>
        <end position="354"/>
    </location>
</feature>
<name>A0A4U6QK29_9ACTN</name>
<protein>
    <submittedName>
        <fullName evidence="5">Glycosyltransferase family 2 protein</fullName>
    </submittedName>
</protein>
<dbReference type="PANTHER" id="PTHR48090:SF7">
    <property type="entry name" value="RFBJ PROTEIN"/>
    <property type="match status" value="1"/>
</dbReference>
<evidence type="ECO:0000313" key="6">
    <source>
        <dbReference type="Proteomes" id="UP000306985"/>
    </source>
</evidence>
<dbReference type="RefSeq" id="WP_137447903.1">
    <property type="nucleotide sequence ID" value="NZ_SZZH01000001.1"/>
</dbReference>
<feature type="transmembrane region" description="Helical" evidence="3">
    <location>
        <begin position="269"/>
        <end position="289"/>
    </location>
</feature>
<dbReference type="EMBL" id="SZZH01000001">
    <property type="protein sequence ID" value="TKV60599.1"/>
    <property type="molecule type" value="Genomic_DNA"/>
</dbReference>
<evidence type="ECO:0000259" key="4">
    <source>
        <dbReference type="Pfam" id="PF00535"/>
    </source>
</evidence>
<evidence type="ECO:0000313" key="5">
    <source>
        <dbReference type="EMBL" id="TKV60599.1"/>
    </source>
</evidence>
<dbReference type="InterPro" id="IPR001173">
    <property type="entry name" value="Glyco_trans_2-like"/>
</dbReference>
<keyword evidence="5" id="KW-0808">Transferase</keyword>
<sequence length="354" mass="39449">MTTLIVQIPCLNEEATLATVLDSIPRRIDGIDDIQVVVIDDGSTDRTAAIAAERGAHVIRHVRTMGLARSFRDGVDYALHVGADIVVNTDGDNQYPQGSIPELVRPILDGTAEIVVGDRQTDQVPHFSPFKKIMQRWGSRVVNAAAQTEIPDAASGFRAYSRASLLRLNVITPFSYCMETIIQAGSRRLPIVSVPVVTNPKTRESRLFRNIWEHMFKSGMAVTRSYLMFRPYLVLTVLGVVFGLAALIPFARFGVLWLTEDGVGHIQSLIFGTSMFVGCLLSFALLVIADLLRTNRLLLEETLERTKQMQYADPSRYPRLWQRARRGPVLPVQRGADGRPPVVEGTDWPRREAI</sequence>
<dbReference type="GO" id="GO:0016740">
    <property type="term" value="F:transferase activity"/>
    <property type="evidence" value="ECO:0007669"/>
    <property type="project" value="UniProtKB-KW"/>
</dbReference>